<feature type="compositionally biased region" description="Basic and acidic residues" evidence="1">
    <location>
        <begin position="670"/>
        <end position="684"/>
    </location>
</feature>
<dbReference type="EMBL" id="KQ242491">
    <property type="protein sequence ID" value="KNC78425.1"/>
    <property type="molecule type" value="Genomic_DNA"/>
</dbReference>
<dbReference type="GeneID" id="25909644"/>
<gene>
    <name evidence="2" type="ORF">SARC_09140</name>
</gene>
<feature type="compositionally biased region" description="Polar residues" evidence="1">
    <location>
        <begin position="230"/>
        <end position="245"/>
    </location>
</feature>
<feature type="region of interest" description="Disordered" evidence="1">
    <location>
        <begin position="578"/>
        <end position="636"/>
    </location>
</feature>
<evidence type="ECO:0000313" key="3">
    <source>
        <dbReference type="Proteomes" id="UP000054560"/>
    </source>
</evidence>
<feature type="compositionally biased region" description="Polar residues" evidence="1">
    <location>
        <begin position="706"/>
        <end position="716"/>
    </location>
</feature>
<feature type="region of interest" description="Disordered" evidence="1">
    <location>
        <begin position="45"/>
        <end position="114"/>
    </location>
</feature>
<feature type="compositionally biased region" description="Polar residues" evidence="1">
    <location>
        <begin position="151"/>
        <end position="163"/>
    </location>
</feature>
<reference evidence="2 3" key="1">
    <citation type="submission" date="2011-02" db="EMBL/GenBank/DDBJ databases">
        <title>The Genome Sequence of Sphaeroforma arctica JP610.</title>
        <authorList>
            <consortium name="The Broad Institute Genome Sequencing Platform"/>
            <person name="Russ C."/>
            <person name="Cuomo C."/>
            <person name="Young S.K."/>
            <person name="Zeng Q."/>
            <person name="Gargeya S."/>
            <person name="Alvarado L."/>
            <person name="Berlin A."/>
            <person name="Chapman S.B."/>
            <person name="Chen Z."/>
            <person name="Freedman E."/>
            <person name="Gellesch M."/>
            <person name="Goldberg J."/>
            <person name="Griggs A."/>
            <person name="Gujja S."/>
            <person name="Heilman E."/>
            <person name="Heiman D."/>
            <person name="Howarth C."/>
            <person name="Mehta T."/>
            <person name="Neiman D."/>
            <person name="Pearson M."/>
            <person name="Roberts A."/>
            <person name="Saif S."/>
            <person name="Shea T."/>
            <person name="Shenoy N."/>
            <person name="Sisk P."/>
            <person name="Stolte C."/>
            <person name="Sykes S."/>
            <person name="White J."/>
            <person name="Yandava C."/>
            <person name="Burger G."/>
            <person name="Gray M.W."/>
            <person name="Holland P.W.H."/>
            <person name="King N."/>
            <person name="Lang F.B.F."/>
            <person name="Roger A.J."/>
            <person name="Ruiz-Trillo I."/>
            <person name="Haas B."/>
            <person name="Nusbaum C."/>
            <person name="Birren B."/>
        </authorList>
    </citation>
    <scope>NUCLEOTIDE SEQUENCE [LARGE SCALE GENOMIC DNA]</scope>
    <source>
        <strain evidence="2 3">JP610</strain>
    </source>
</reference>
<dbReference type="STRING" id="667725.A0A0L0FNM0"/>
<feature type="region of interest" description="Disordered" evidence="1">
    <location>
        <begin position="387"/>
        <end position="519"/>
    </location>
</feature>
<feature type="region of interest" description="Disordered" evidence="1">
    <location>
        <begin position="534"/>
        <end position="556"/>
    </location>
</feature>
<feature type="compositionally biased region" description="Acidic residues" evidence="1">
    <location>
        <begin position="74"/>
        <end position="86"/>
    </location>
</feature>
<feature type="compositionally biased region" description="Basic and acidic residues" evidence="1">
    <location>
        <begin position="393"/>
        <end position="405"/>
    </location>
</feature>
<feature type="region of interest" description="Disordered" evidence="1">
    <location>
        <begin position="151"/>
        <end position="347"/>
    </location>
</feature>
<feature type="compositionally biased region" description="Polar residues" evidence="1">
    <location>
        <begin position="474"/>
        <end position="488"/>
    </location>
</feature>
<feature type="non-terminal residue" evidence="2">
    <location>
        <position position="821"/>
    </location>
</feature>
<evidence type="ECO:0000313" key="2">
    <source>
        <dbReference type="EMBL" id="KNC78425.1"/>
    </source>
</evidence>
<feature type="compositionally biased region" description="Polar residues" evidence="1">
    <location>
        <begin position="45"/>
        <end position="58"/>
    </location>
</feature>
<dbReference type="Proteomes" id="UP000054560">
    <property type="component" value="Unassembled WGS sequence"/>
</dbReference>
<feature type="region of interest" description="Disordered" evidence="1">
    <location>
        <begin position="664"/>
        <end position="821"/>
    </location>
</feature>
<proteinExistence type="predicted"/>
<dbReference type="AlphaFoldDB" id="A0A0L0FNM0"/>
<organism evidence="2 3">
    <name type="scientific">Sphaeroforma arctica JP610</name>
    <dbReference type="NCBI Taxonomy" id="667725"/>
    <lineage>
        <taxon>Eukaryota</taxon>
        <taxon>Ichthyosporea</taxon>
        <taxon>Ichthyophonida</taxon>
        <taxon>Sphaeroforma</taxon>
    </lineage>
</organism>
<keyword evidence="3" id="KW-1185">Reference proteome</keyword>
<feature type="compositionally biased region" description="Gly residues" evidence="1">
    <location>
        <begin position="407"/>
        <end position="416"/>
    </location>
</feature>
<protein>
    <submittedName>
        <fullName evidence="2">Uncharacterized protein</fullName>
    </submittedName>
</protein>
<feature type="compositionally biased region" description="Basic and acidic residues" evidence="1">
    <location>
        <begin position="247"/>
        <end position="259"/>
    </location>
</feature>
<name>A0A0L0FNM0_9EUKA</name>
<feature type="compositionally biased region" description="Polar residues" evidence="1">
    <location>
        <begin position="271"/>
        <end position="282"/>
    </location>
</feature>
<dbReference type="RefSeq" id="XP_014152327.1">
    <property type="nucleotide sequence ID" value="XM_014296852.1"/>
</dbReference>
<feature type="compositionally biased region" description="Low complexity" evidence="1">
    <location>
        <begin position="99"/>
        <end position="111"/>
    </location>
</feature>
<accession>A0A0L0FNM0</accession>
<feature type="compositionally biased region" description="Basic and acidic residues" evidence="1">
    <location>
        <begin position="803"/>
        <end position="813"/>
    </location>
</feature>
<sequence>MADKKEDSLLNFGDFAASTTNTPASGQQNATDDIFGALISDSGASSGVQNTPLVQSEDFSPISGGGVGVTSTGQDEDLFADFEDFSTDPNPTESGNGGTDFCDFGDLGDFGTESGATQEADAYDFGSDAFGGTDTAIDDVAAEPALRTTSDTDAYGQFGTSDSLGADPMVKVTDSDTSQSKAGGGSLGMSDLLGLNFSSPVTSPFDRSPNTTPQPTPLPTPLEAAVPASASGSTANADDTQTTAGLDSHHTHDASDTRPDNWPMSAWPDPSASSNPTASAQTDCFGDYDGFGESAAKRSEDVTAPAESKVQPDDLDDFGGFGGYEVKLSDDASEKTPQATHADGFGDFGGFDETVVHTAKDFPAPATEAMAEADGVDGFGEFNETSLQTTMDTPERAVQEVHDDGFGDYGGFGGTGEMPSEVAPSEPTQQQPDDGTDGLGHSDLQAPENRPNESEQAEQADGFGDFGGVDETLTKTSEGVSKGLTNNEQDNELGTFGAPGESNVMRSEGGADTAMESARDECFGDFDALNNTAEKSLEPAAAHAAQDNEVSHSEVDSPITAQQVQDDGFAYFGVVEGHEATPSEDASDGATPEMQNTQFGTCGGVGTSEVRSSEDTTVKGPPGEPDGEFGSLGGFGEAYLKPAEKAPVQTTPQMQDDRFGDFGAFGGTDRPSDDALHNITRDEQSDGFGDFGGVGDVSARPGETSLGDTRQGTPEVSSEKAQHAKGGFGGFDRLDKTEPAVSAEDSHGGVGVSEGVRESFGGGNESSDAVGLKRSTEDGEQQINLPEQHTPGENFGDFAELGDSGHMDTKDDFGDFADEPT</sequence>
<evidence type="ECO:0000256" key="1">
    <source>
        <dbReference type="SAM" id="MobiDB-lite"/>
    </source>
</evidence>